<accession>A0ACC0GHM8</accession>
<proteinExistence type="predicted"/>
<keyword evidence="2" id="KW-1185">Reference proteome</keyword>
<evidence type="ECO:0000313" key="1">
    <source>
        <dbReference type="EMBL" id="KAI7999586.1"/>
    </source>
</evidence>
<dbReference type="Proteomes" id="UP001060215">
    <property type="component" value="Chromosome 8"/>
</dbReference>
<sequence length="144" mass="16109">MLCTKVRKLWALQDEFNAIDLGNNYFLFKVSSQEDCARVFSGGLWVILDHYLTIRKWEADVKASEAFKTTTAVWVRFLQLPIEYFHEKVSGASTSLSLIGLESSLVINKPIKTNTKSPSHSGGPIASQENPAVHTIPTTNRLLL</sequence>
<comment type="caution">
    <text evidence="1">The sequence shown here is derived from an EMBL/GenBank/DDBJ whole genome shotgun (WGS) entry which is preliminary data.</text>
</comment>
<evidence type="ECO:0000313" key="2">
    <source>
        <dbReference type="Proteomes" id="UP001060215"/>
    </source>
</evidence>
<reference evidence="1 2" key="1">
    <citation type="journal article" date="2022" name="Plant J.">
        <title>Chromosome-level genome of Camellia lanceoleosa provides a valuable resource for understanding genome evolution and self-incompatibility.</title>
        <authorList>
            <person name="Gong W."/>
            <person name="Xiao S."/>
            <person name="Wang L."/>
            <person name="Liao Z."/>
            <person name="Chang Y."/>
            <person name="Mo W."/>
            <person name="Hu G."/>
            <person name="Li W."/>
            <person name="Zhao G."/>
            <person name="Zhu H."/>
            <person name="Hu X."/>
            <person name="Ji K."/>
            <person name="Xiang X."/>
            <person name="Song Q."/>
            <person name="Yuan D."/>
            <person name="Jin S."/>
            <person name="Zhang L."/>
        </authorList>
    </citation>
    <scope>NUCLEOTIDE SEQUENCE [LARGE SCALE GENOMIC DNA]</scope>
    <source>
        <strain evidence="1">SQ_2022a</strain>
    </source>
</reference>
<name>A0ACC0GHM8_9ERIC</name>
<protein>
    <submittedName>
        <fullName evidence="1">Uncharacterized protein</fullName>
    </submittedName>
</protein>
<organism evidence="1 2">
    <name type="scientific">Camellia lanceoleosa</name>
    <dbReference type="NCBI Taxonomy" id="1840588"/>
    <lineage>
        <taxon>Eukaryota</taxon>
        <taxon>Viridiplantae</taxon>
        <taxon>Streptophyta</taxon>
        <taxon>Embryophyta</taxon>
        <taxon>Tracheophyta</taxon>
        <taxon>Spermatophyta</taxon>
        <taxon>Magnoliopsida</taxon>
        <taxon>eudicotyledons</taxon>
        <taxon>Gunneridae</taxon>
        <taxon>Pentapetalae</taxon>
        <taxon>asterids</taxon>
        <taxon>Ericales</taxon>
        <taxon>Theaceae</taxon>
        <taxon>Camellia</taxon>
    </lineage>
</organism>
<gene>
    <name evidence="1" type="ORF">LOK49_LG09G02354</name>
</gene>
<dbReference type="EMBL" id="CM045765">
    <property type="protein sequence ID" value="KAI7999586.1"/>
    <property type="molecule type" value="Genomic_DNA"/>
</dbReference>